<gene>
    <name evidence="1" type="ORF">ACFSW6_02200</name>
</gene>
<dbReference type="Proteomes" id="UP001597463">
    <property type="component" value="Unassembled WGS sequence"/>
</dbReference>
<comment type="caution">
    <text evidence="1">The sequence shown here is derived from an EMBL/GenBank/DDBJ whole genome shotgun (WGS) entry which is preliminary data.</text>
</comment>
<dbReference type="RefSeq" id="WP_157081840.1">
    <property type="nucleotide sequence ID" value="NZ_BCNT01000003.1"/>
</dbReference>
<protein>
    <recommendedName>
        <fullName evidence="3">Cellulose biosynthesis protein BcsF</fullName>
    </recommendedName>
</protein>
<evidence type="ECO:0000313" key="1">
    <source>
        <dbReference type="EMBL" id="MFD2752884.1"/>
    </source>
</evidence>
<accession>A0ABW5UJS3</accession>
<reference evidence="2" key="1">
    <citation type="journal article" date="2019" name="Int. J. Syst. Evol. Microbiol.">
        <title>The Global Catalogue of Microorganisms (GCM) 10K type strain sequencing project: providing services to taxonomists for standard genome sequencing and annotation.</title>
        <authorList>
            <consortium name="The Broad Institute Genomics Platform"/>
            <consortium name="The Broad Institute Genome Sequencing Center for Infectious Disease"/>
            <person name="Wu L."/>
            <person name="Ma J."/>
        </authorList>
    </citation>
    <scope>NUCLEOTIDE SEQUENCE [LARGE SCALE GENOMIC DNA]</scope>
    <source>
        <strain evidence="2">TISTR 1906</strain>
    </source>
</reference>
<keyword evidence="2" id="KW-1185">Reference proteome</keyword>
<organism evidence="1 2">
    <name type="scientific">Comamonas terrae</name>
    <dbReference type="NCBI Taxonomy" id="673548"/>
    <lineage>
        <taxon>Bacteria</taxon>
        <taxon>Pseudomonadati</taxon>
        <taxon>Pseudomonadota</taxon>
        <taxon>Betaproteobacteria</taxon>
        <taxon>Burkholderiales</taxon>
        <taxon>Comamonadaceae</taxon>
        <taxon>Comamonas</taxon>
    </lineage>
</organism>
<proteinExistence type="predicted"/>
<name>A0ABW5UJS3_9BURK</name>
<evidence type="ECO:0008006" key="3">
    <source>
        <dbReference type="Google" id="ProtNLM"/>
    </source>
</evidence>
<sequence length="57" mass="6307">MSSYLFFTGIAAGIAIAAALWLLGRAESASKLLRRWYRPRYLQPYPPAPSARHTGKG</sequence>
<evidence type="ECO:0000313" key="2">
    <source>
        <dbReference type="Proteomes" id="UP001597463"/>
    </source>
</evidence>
<dbReference type="EMBL" id="JBHUMV010000001">
    <property type="protein sequence ID" value="MFD2752884.1"/>
    <property type="molecule type" value="Genomic_DNA"/>
</dbReference>